<evidence type="ECO:0000259" key="6">
    <source>
        <dbReference type="PROSITE" id="PS50011"/>
    </source>
</evidence>
<evidence type="ECO:0000313" key="8">
    <source>
        <dbReference type="RefSeq" id="XP_010430253.1"/>
    </source>
</evidence>
<dbReference type="Proteomes" id="UP000694864">
    <property type="component" value="Chromosome 9"/>
</dbReference>
<feature type="region of interest" description="Disordered" evidence="5">
    <location>
        <begin position="149"/>
        <end position="169"/>
    </location>
</feature>
<evidence type="ECO:0000256" key="3">
    <source>
        <dbReference type="ARBA" id="ARBA00022777"/>
    </source>
</evidence>
<dbReference type="RefSeq" id="XP_010430253.1">
    <property type="nucleotide sequence ID" value="XM_010431951.1"/>
</dbReference>
<name>A0ABM0TRQ1_CAMSA</name>
<evidence type="ECO:0000256" key="4">
    <source>
        <dbReference type="ARBA" id="ARBA00022840"/>
    </source>
</evidence>
<keyword evidence="1" id="KW-0808">Transferase</keyword>
<dbReference type="Gene3D" id="1.10.510.10">
    <property type="entry name" value="Transferase(Phosphotransferase) domain 1"/>
    <property type="match status" value="1"/>
</dbReference>
<evidence type="ECO:0000256" key="1">
    <source>
        <dbReference type="ARBA" id="ARBA00022679"/>
    </source>
</evidence>
<protein>
    <submittedName>
        <fullName evidence="8">Probable leucine-rich repeat receptor-like serine/threonine-protein kinase At3g14840</fullName>
    </submittedName>
</protein>
<dbReference type="PANTHER" id="PTHR47973">
    <property type="entry name" value="CYSTEINE-RICH RECEPTOR-LIKE PROTEIN KINASE 3"/>
    <property type="match status" value="1"/>
</dbReference>
<dbReference type="InterPro" id="IPR001245">
    <property type="entry name" value="Ser-Thr/Tyr_kinase_cat_dom"/>
</dbReference>
<reference evidence="8" key="2">
    <citation type="submission" date="2025-08" db="UniProtKB">
        <authorList>
            <consortium name="RefSeq"/>
        </authorList>
    </citation>
    <scope>IDENTIFICATION</scope>
    <source>
        <tissue evidence="8">Leaf</tissue>
    </source>
</reference>
<dbReference type="InterPro" id="IPR011009">
    <property type="entry name" value="Kinase-like_dom_sf"/>
</dbReference>
<accession>A0ABM0TRQ1</accession>
<evidence type="ECO:0000256" key="5">
    <source>
        <dbReference type="SAM" id="MobiDB-lite"/>
    </source>
</evidence>
<evidence type="ECO:0000313" key="7">
    <source>
        <dbReference type="Proteomes" id="UP000694864"/>
    </source>
</evidence>
<organism evidence="7 8">
    <name type="scientific">Camelina sativa</name>
    <name type="common">False flax</name>
    <name type="synonym">Myagrum sativum</name>
    <dbReference type="NCBI Taxonomy" id="90675"/>
    <lineage>
        <taxon>Eukaryota</taxon>
        <taxon>Viridiplantae</taxon>
        <taxon>Streptophyta</taxon>
        <taxon>Embryophyta</taxon>
        <taxon>Tracheophyta</taxon>
        <taxon>Spermatophyta</taxon>
        <taxon>Magnoliopsida</taxon>
        <taxon>eudicotyledons</taxon>
        <taxon>Gunneridae</taxon>
        <taxon>Pentapetalae</taxon>
        <taxon>rosids</taxon>
        <taxon>malvids</taxon>
        <taxon>Brassicales</taxon>
        <taxon>Brassicaceae</taxon>
        <taxon>Camelineae</taxon>
        <taxon>Camelina</taxon>
    </lineage>
</organism>
<evidence type="ECO:0000256" key="2">
    <source>
        <dbReference type="ARBA" id="ARBA00022741"/>
    </source>
</evidence>
<dbReference type="InterPro" id="IPR052059">
    <property type="entry name" value="CR_Ser/Thr_kinase"/>
</dbReference>
<keyword evidence="2" id="KW-0547">Nucleotide-binding</keyword>
<feature type="compositionally biased region" description="Low complexity" evidence="5">
    <location>
        <begin position="149"/>
        <end position="165"/>
    </location>
</feature>
<keyword evidence="7" id="KW-1185">Reference proteome</keyword>
<sequence>MAPEYAMRGHLTDKADVYSFGVVALEIVHGKSNTSSRSKTEIFYLLDWVHILREQNKLLEVVDTRLGTEYNRQEAMTMIQIGILCTSPAPADRPSMSTVVSLLEGHSTVNVEKLIEASFSKGSKMDEEGVRAINTHYAMIGEEEITTTTTTTDWTRSNTSTNTNTGDLYPVQLDSSYWNPRS</sequence>
<dbReference type="GeneID" id="104714549"/>
<feature type="domain" description="Protein kinase" evidence="6">
    <location>
        <begin position="1"/>
        <end position="109"/>
    </location>
</feature>
<proteinExistence type="predicted"/>
<dbReference type="InterPro" id="IPR000719">
    <property type="entry name" value="Prot_kinase_dom"/>
</dbReference>
<keyword evidence="4" id="KW-0067">ATP-binding</keyword>
<dbReference type="SUPFAM" id="SSF56112">
    <property type="entry name" value="Protein kinase-like (PK-like)"/>
    <property type="match status" value="1"/>
</dbReference>
<keyword evidence="3" id="KW-0418">Kinase</keyword>
<reference evidence="7" key="1">
    <citation type="journal article" date="2014" name="Nat. Commun.">
        <title>The emerging biofuel crop Camelina sativa retains a highly undifferentiated hexaploid genome structure.</title>
        <authorList>
            <person name="Kagale S."/>
            <person name="Koh C."/>
            <person name="Nixon J."/>
            <person name="Bollina V."/>
            <person name="Clarke W.E."/>
            <person name="Tuteja R."/>
            <person name="Spillane C."/>
            <person name="Robinson S.J."/>
            <person name="Links M.G."/>
            <person name="Clarke C."/>
            <person name="Higgins E.E."/>
            <person name="Huebert T."/>
            <person name="Sharpe A.G."/>
            <person name="Parkin I.A."/>
        </authorList>
    </citation>
    <scope>NUCLEOTIDE SEQUENCE [LARGE SCALE GENOMIC DNA]</scope>
    <source>
        <strain evidence="7">cv. DH55</strain>
    </source>
</reference>
<dbReference type="Pfam" id="PF07714">
    <property type="entry name" value="PK_Tyr_Ser-Thr"/>
    <property type="match status" value="1"/>
</dbReference>
<dbReference type="PROSITE" id="PS50011">
    <property type="entry name" value="PROTEIN_KINASE_DOM"/>
    <property type="match status" value="1"/>
</dbReference>
<gene>
    <name evidence="8" type="primary">LOC104714549</name>
</gene>